<dbReference type="OrthoDB" id="10310055at2759"/>
<dbReference type="EMBL" id="CAJNRD030001123">
    <property type="protein sequence ID" value="CAG5101888.1"/>
    <property type="molecule type" value="Genomic_DNA"/>
</dbReference>
<sequence length="124" mass="14022">MVSYQITAFISLALVYTCSNALRFEAPKCIIHSYCGKDNAIVKLVPLKPFNGLIGTDVESPECKRRFTSNEKSITFVVDFENCTLESDKFKLNVYNPMMLTKDFGFLGPPVISKQVFCKQADYE</sequence>
<evidence type="ECO:0000256" key="1">
    <source>
        <dbReference type="SAM" id="SignalP"/>
    </source>
</evidence>
<evidence type="ECO:0000313" key="3">
    <source>
        <dbReference type="Proteomes" id="UP000786811"/>
    </source>
</evidence>
<organism evidence="2 3">
    <name type="scientific">Cotesia congregata</name>
    <name type="common">Parasitoid wasp</name>
    <name type="synonym">Apanteles congregatus</name>
    <dbReference type="NCBI Taxonomy" id="51543"/>
    <lineage>
        <taxon>Eukaryota</taxon>
        <taxon>Metazoa</taxon>
        <taxon>Ecdysozoa</taxon>
        <taxon>Arthropoda</taxon>
        <taxon>Hexapoda</taxon>
        <taxon>Insecta</taxon>
        <taxon>Pterygota</taxon>
        <taxon>Neoptera</taxon>
        <taxon>Endopterygota</taxon>
        <taxon>Hymenoptera</taxon>
        <taxon>Apocrita</taxon>
        <taxon>Ichneumonoidea</taxon>
        <taxon>Braconidae</taxon>
        <taxon>Microgastrinae</taxon>
        <taxon>Cotesia</taxon>
    </lineage>
</organism>
<evidence type="ECO:0000313" key="2">
    <source>
        <dbReference type="EMBL" id="CAG5101888.1"/>
    </source>
</evidence>
<feature type="chain" id="PRO_5035230394" description="ZP domain-containing protein" evidence="1">
    <location>
        <begin position="22"/>
        <end position="124"/>
    </location>
</feature>
<feature type="signal peptide" evidence="1">
    <location>
        <begin position="1"/>
        <end position="21"/>
    </location>
</feature>
<comment type="caution">
    <text evidence="2">The sequence shown here is derived from an EMBL/GenBank/DDBJ whole genome shotgun (WGS) entry which is preliminary data.</text>
</comment>
<dbReference type="AlphaFoldDB" id="A0A8J2MXJ9"/>
<reference evidence="2" key="1">
    <citation type="submission" date="2021-04" db="EMBL/GenBank/DDBJ databases">
        <authorList>
            <person name="Chebbi M.A.C M."/>
        </authorList>
    </citation>
    <scope>NUCLEOTIDE SEQUENCE</scope>
</reference>
<proteinExistence type="predicted"/>
<protein>
    <recommendedName>
        <fullName evidence="4">ZP domain-containing protein</fullName>
    </recommendedName>
</protein>
<evidence type="ECO:0008006" key="4">
    <source>
        <dbReference type="Google" id="ProtNLM"/>
    </source>
</evidence>
<name>A0A8J2MXJ9_COTCN</name>
<gene>
    <name evidence="2" type="ORF">HICCMSTLAB_LOCUS10740</name>
</gene>
<keyword evidence="3" id="KW-1185">Reference proteome</keyword>
<accession>A0A8J2MXJ9</accession>
<dbReference type="Proteomes" id="UP000786811">
    <property type="component" value="Unassembled WGS sequence"/>
</dbReference>
<keyword evidence="1" id="KW-0732">Signal</keyword>